<gene>
    <name evidence="3" type="ORF">XENORESO_010047</name>
</gene>
<feature type="signal peptide" evidence="1">
    <location>
        <begin position="1"/>
        <end position="22"/>
    </location>
</feature>
<feature type="domain" description="Ribonuclease A-domain" evidence="2">
    <location>
        <begin position="33"/>
        <end position="113"/>
    </location>
</feature>
<keyword evidence="4" id="KW-1185">Reference proteome</keyword>
<protein>
    <recommendedName>
        <fullName evidence="2">Ribonuclease A-domain domain-containing protein</fullName>
    </recommendedName>
</protein>
<feature type="non-terminal residue" evidence="3">
    <location>
        <position position="1"/>
    </location>
</feature>
<accession>A0ABV0WF83</accession>
<feature type="chain" id="PRO_5046042593" description="Ribonuclease A-domain domain-containing protein" evidence="1">
    <location>
        <begin position="23"/>
        <end position="125"/>
    </location>
</feature>
<dbReference type="Pfam" id="PF00074">
    <property type="entry name" value="RnaseA"/>
    <property type="match status" value="1"/>
</dbReference>
<reference evidence="3 4" key="1">
    <citation type="submission" date="2021-06" db="EMBL/GenBank/DDBJ databases">
        <authorList>
            <person name="Palmer J.M."/>
        </authorList>
    </citation>
    <scope>NUCLEOTIDE SEQUENCE [LARGE SCALE GENOMIC DNA]</scope>
    <source>
        <strain evidence="3 4">XR_2019</strain>
        <tissue evidence="3">Muscle</tissue>
    </source>
</reference>
<dbReference type="EMBL" id="JAHRIM010043153">
    <property type="protein sequence ID" value="MEQ2267749.1"/>
    <property type="molecule type" value="Genomic_DNA"/>
</dbReference>
<dbReference type="Proteomes" id="UP001444071">
    <property type="component" value="Unassembled WGS sequence"/>
</dbReference>
<sequence>IMKTMYGVLLLMLLSVAWLSQAEKLYVVDSMEPKDCTAKMNEMVNKGQKDCSKSNTFIVAKKETLDKFCKGRSGKYSDKITIKNVHCEHKKESKYPDCEYKGHTHSDFYLECGNNKAVGFQHKIN</sequence>
<evidence type="ECO:0000256" key="1">
    <source>
        <dbReference type="SAM" id="SignalP"/>
    </source>
</evidence>
<name>A0ABV0WF83_9TELE</name>
<keyword evidence="1" id="KW-0732">Signal</keyword>
<dbReference type="SUPFAM" id="SSF54076">
    <property type="entry name" value="RNase A-like"/>
    <property type="match status" value="1"/>
</dbReference>
<organism evidence="3 4">
    <name type="scientific">Xenotaenia resolanae</name>
    <dbReference type="NCBI Taxonomy" id="208358"/>
    <lineage>
        <taxon>Eukaryota</taxon>
        <taxon>Metazoa</taxon>
        <taxon>Chordata</taxon>
        <taxon>Craniata</taxon>
        <taxon>Vertebrata</taxon>
        <taxon>Euteleostomi</taxon>
        <taxon>Actinopterygii</taxon>
        <taxon>Neopterygii</taxon>
        <taxon>Teleostei</taxon>
        <taxon>Neoteleostei</taxon>
        <taxon>Acanthomorphata</taxon>
        <taxon>Ovalentaria</taxon>
        <taxon>Atherinomorphae</taxon>
        <taxon>Cyprinodontiformes</taxon>
        <taxon>Goodeidae</taxon>
        <taxon>Xenotaenia</taxon>
    </lineage>
</organism>
<proteinExistence type="predicted"/>
<dbReference type="Gene3D" id="3.10.130.10">
    <property type="entry name" value="Ribonuclease A-like domain"/>
    <property type="match status" value="1"/>
</dbReference>
<dbReference type="InterPro" id="IPR023412">
    <property type="entry name" value="RNaseA_domain"/>
</dbReference>
<dbReference type="InterPro" id="IPR036816">
    <property type="entry name" value="RNaseA-like_dom_sf"/>
</dbReference>
<evidence type="ECO:0000313" key="4">
    <source>
        <dbReference type="Proteomes" id="UP001444071"/>
    </source>
</evidence>
<evidence type="ECO:0000313" key="3">
    <source>
        <dbReference type="EMBL" id="MEQ2267749.1"/>
    </source>
</evidence>
<comment type="caution">
    <text evidence="3">The sequence shown here is derived from an EMBL/GenBank/DDBJ whole genome shotgun (WGS) entry which is preliminary data.</text>
</comment>
<evidence type="ECO:0000259" key="2">
    <source>
        <dbReference type="Pfam" id="PF00074"/>
    </source>
</evidence>